<evidence type="ECO:0000313" key="2">
    <source>
        <dbReference type="EMBL" id="QHS94654.1"/>
    </source>
</evidence>
<proteinExistence type="predicted"/>
<dbReference type="AlphaFoldDB" id="A0A6C0BSR3"/>
<name>A0A6C0BSR3_9ZZZZ</name>
<dbReference type="Pfam" id="PF19141">
    <property type="entry name" value="DUF5824"/>
    <property type="match status" value="1"/>
</dbReference>
<protein>
    <recommendedName>
        <fullName evidence="1">DUF5824 domain-containing protein</fullName>
    </recommendedName>
</protein>
<organism evidence="2">
    <name type="scientific">viral metagenome</name>
    <dbReference type="NCBI Taxonomy" id="1070528"/>
    <lineage>
        <taxon>unclassified sequences</taxon>
        <taxon>metagenomes</taxon>
        <taxon>organismal metagenomes</taxon>
    </lineage>
</organism>
<dbReference type="EMBL" id="MN739228">
    <property type="protein sequence ID" value="QHS94654.1"/>
    <property type="molecule type" value="Genomic_DNA"/>
</dbReference>
<feature type="domain" description="DUF5824" evidence="1">
    <location>
        <begin position="11"/>
        <end position="115"/>
    </location>
</feature>
<reference evidence="2" key="1">
    <citation type="journal article" date="2020" name="Nature">
        <title>Giant virus diversity and host interactions through global metagenomics.</title>
        <authorList>
            <person name="Schulz F."/>
            <person name="Roux S."/>
            <person name="Paez-Espino D."/>
            <person name="Jungbluth S."/>
            <person name="Walsh D.A."/>
            <person name="Denef V.J."/>
            <person name="McMahon K.D."/>
            <person name="Konstantinidis K.T."/>
            <person name="Eloe-Fadrosh E.A."/>
            <person name="Kyrpides N.C."/>
            <person name="Woyke T."/>
        </authorList>
    </citation>
    <scope>NUCLEOTIDE SEQUENCE</scope>
    <source>
        <strain evidence="2">GVMAG-M-3300018416-45</strain>
    </source>
</reference>
<sequence length="159" mass="18168">MKVPIRYVPKTLTKKDKNKQRRALIRSRKEYKKGNYLMRKSLKSFKSKPSPHIINARKLYGIDMVKPDKLLARKTKCNIKGLQKIFNKGQGAYYSSGSRPNQTPHSWAYARLASSISGGNASVVDYKILKEYCDPTSKALHLAKNASKRSKKRVQNINL</sequence>
<evidence type="ECO:0000259" key="1">
    <source>
        <dbReference type="Pfam" id="PF19141"/>
    </source>
</evidence>
<accession>A0A6C0BSR3</accession>
<dbReference type="InterPro" id="IPR043862">
    <property type="entry name" value="DUF5824"/>
</dbReference>